<dbReference type="Proteomes" id="UP000188879">
    <property type="component" value="Unassembled WGS sequence"/>
</dbReference>
<name>A0A1V2H8J0_9PROT</name>
<dbReference type="EMBL" id="MLCO01000012">
    <property type="protein sequence ID" value="ONG58793.1"/>
    <property type="molecule type" value="Genomic_DNA"/>
</dbReference>
<accession>A0A1V2H8J0</accession>
<evidence type="ECO:0000313" key="2">
    <source>
        <dbReference type="Proteomes" id="UP000188879"/>
    </source>
</evidence>
<organism evidence="1 2">
    <name type="scientific">Teichococcus deserti</name>
    <dbReference type="NCBI Taxonomy" id="1817963"/>
    <lineage>
        <taxon>Bacteria</taxon>
        <taxon>Pseudomonadati</taxon>
        <taxon>Pseudomonadota</taxon>
        <taxon>Alphaproteobacteria</taxon>
        <taxon>Acetobacterales</taxon>
        <taxon>Roseomonadaceae</taxon>
        <taxon>Roseomonas</taxon>
    </lineage>
</organism>
<proteinExistence type="predicted"/>
<sequence>MDAYEFSKALRVIRWSFIEAAGQLNLADSTIRKMATGHSKVPEDIAVWLRAYADDVAAARNRHPPPRRPGRPLS</sequence>
<evidence type="ECO:0008006" key="3">
    <source>
        <dbReference type="Google" id="ProtNLM"/>
    </source>
</evidence>
<comment type="caution">
    <text evidence="1">The sequence shown here is derived from an EMBL/GenBank/DDBJ whole genome shotgun (WGS) entry which is preliminary data.</text>
</comment>
<keyword evidence="2" id="KW-1185">Reference proteome</keyword>
<gene>
    <name evidence="1" type="ORF">BKE38_01810</name>
</gene>
<evidence type="ECO:0000313" key="1">
    <source>
        <dbReference type="EMBL" id="ONG58793.1"/>
    </source>
</evidence>
<dbReference type="AlphaFoldDB" id="A0A1V2H8J0"/>
<reference evidence="1 2" key="1">
    <citation type="submission" date="2016-10" db="EMBL/GenBank/DDBJ databases">
        <title>Draft Genome sequence of Roseomonas sp. strain M3.</title>
        <authorList>
            <person name="Subhash Y."/>
            <person name="Lee S."/>
        </authorList>
    </citation>
    <scope>NUCLEOTIDE SEQUENCE [LARGE SCALE GENOMIC DNA]</scope>
    <source>
        <strain evidence="1 2">M3</strain>
    </source>
</reference>
<protein>
    <recommendedName>
        <fullName evidence="3">HTH cro/C1-type domain-containing protein</fullName>
    </recommendedName>
</protein>